<dbReference type="InterPro" id="IPR011545">
    <property type="entry name" value="DEAD/DEAH_box_helicase_dom"/>
</dbReference>
<dbReference type="InterPro" id="IPR001650">
    <property type="entry name" value="Helicase_C-like"/>
</dbReference>
<dbReference type="SMART" id="SM00487">
    <property type="entry name" value="DEXDc"/>
    <property type="match status" value="1"/>
</dbReference>
<evidence type="ECO:0000256" key="5">
    <source>
        <dbReference type="ARBA" id="ARBA00022741"/>
    </source>
</evidence>
<keyword evidence="6" id="KW-0378">Hydrolase</keyword>
<dbReference type="PANTHER" id="PTHR18934">
    <property type="entry name" value="ATP-DEPENDENT RNA HELICASE"/>
    <property type="match status" value="1"/>
</dbReference>
<feature type="compositionally biased region" description="Basic and acidic residues" evidence="12">
    <location>
        <begin position="281"/>
        <end position="300"/>
    </location>
</feature>
<feature type="domain" description="Helicase C-terminal" evidence="14">
    <location>
        <begin position="943"/>
        <end position="1125"/>
    </location>
</feature>
<dbReference type="Pfam" id="PF07717">
    <property type="entry name" value="OB_NTP_bind"/>
    <property type="match status" value="1"/>
</dbReference>
<dbReference type="CDD" id="cd17917">
    <property type="entry name" value="DEXHc_RHA-like"/>
    <property type="match status" value="1"/>
</dbReference>
<dbReference type="Pfam" id="PF00271">
    <property type="entry name" value="Helicase_C"/>
    <property type="match status" value="1"/>
</dbReference>
<dbReference type="GO" id="GO:0005524">
    <property type="term" value="F:ATP binding"/>
    <property type="evidence" value="ECO:0007669"/>
    <property type="project" value="UniProtKB-KW"/>
</dbReference>
<evidence type="ECO:0000256" key="3">
    <source>
        <dbReference type="ARBA" id="ARBA00022528"/>
    </source>
</evidence>
<evidence type="ECO:0000313" key="15">
    <source>
        <dbReference type="EMBL" id="CAZ86236.1"/>
    </source>
</evidence>
<accession>D5GNZ3</accession>
<dbReference type="GeneID" id="9183529"/>
<evidence type="ECO:0000256" key="10">
    <source>
        <dbReference type="ARBA" id="ARBA00022946"/>
    </source>
</evidence>
<evidence type="ECO:0000256" key="6">
    <source>
        <dbReference type="ARBA" id="ARBA00022801"/>
    </source>
</evidence>
<dbReference type="PROSITE" id="PS51194">
    <property type="entry name" value="HELICASE_CTER"/>
    <property type="match status" value="1"/>
</dbReference>
<keyword evidence="10" id="KW-0809">Transit peptide</keyword>
<feature type="domain" description="Helicase ATP-binding" evidence="13">
    <location>
        <begin position="739"/>
        <end position="909"/>
    </location>
</feature>
<dbReference type="Gene3D" id="1.20.120.1080">
    <property type="match status" value="1"/>
</dbReference>
<dbReference type="FunFam" id="3.40.50.300:FF:000819">
    <property type="entry name" value="ATP dependent RNA helicase, putative"/>
    <property type="match status" value="1"/>
</dbReference>
<dbReference type="PROSITE" id="PS51192">
    <property type="entry name" value="HELICASE_ATP_BIND_1"/>
    <property type="match status" value="1"/>
</dbReference>
<dbReference type="InterPro" id="IPR027417">
    <property type="entry name" value="P-loop_NTPase"/>
</dbReference>
<evidence type="ECO:0000256" key="8">
    <source>
        <dbReference type="ARBA" id="ARBA00022840"/>
    </source>
</evidence>
<dbReference type="PANTHER" id="PTHR18934:SF145">
    <property type="entry name" value="ATP-DEPENDENT RNA HELICASE DHX57-RELATED"/>
    <property type="match status" value="1"/>
</dbReference>
<name>D5GNZ3_TUBMM</name>
<comment type="subcellular location">
    <subcellularLocation>
        <location evidence="1">Plastid</location>
        <location evidence="1">Chloroplast</location>
    </subcellularLocation>
</comment>
<evidence type="ECO:0000256" key="11">
    <source>
        <dbReference type="ARBA" id="ARBA00047984"/>
    </source>
</evidence>
<proteinExistence type="predicted"/>
<dbReference type="InterPro" id="IPR007502">
    <property type="entry name" value="Helicase-assoc_dom"/>
</dbReference>
<keyword evidence="9" id="KW-0694">RNA-binding</keyword>
<keyword evidence="16" id="KW-1185">Reference proteome</keyword>
<dbReference type="eggNOG" id="KOG0920">
    <property type="taxonomic scope" value="Eukaryota"/>
</dbReference>
<evidence type="ECO:0000259" key="13">
    <source>
        <dbReference type="PROSITE" id="PS51192"/>
    </source>
</evidence>
<dbReference type="FunFam" id="3.40.50.300:FF:000500">
    <property type="entry name" value="ATP-dependent RNA helicase DHX29"/>
    <property type="match status" value="1"/>
</dbReference>
<dbReference type="Pfam" id="PF21010">
    <property type="entry name" value="HA2_C"/>
    <property type="match status" value="1"/>
</dbReference>
<dbReference type="InParanoid" id="D5GNZ3"/>
<keyword evidence="5" id="KW-0547">Nucleotide-binding</keyword>
<dbReference type="GO" id="GO:0003723">
    <property type="term" value="F:RNA binding"/>
    <property type="evidence" value="ECO:0007669"/>
    <property type="project" value="UniProtKB-KW"/>
</dbReference>
<feature type="region of interest" description="Disordered" evidence="12">
    <location>
        <begin position="242"/>
        <end position="313"/>
    </location>
</feature>
<dbReference type="FunFam" id="1.20.120.1080:FF:000002">
    <property type="entry name" value="Putative ATP-dependent RNA helicase DHX36"/>
    <property type="match status" value="1"/>
</dbReference>
<protein>
    <recommendedName>
        <fullName evidence="2">RNA helicase</fullName>
        <ecNumber evidence="2">3.6.4.13</ecNumber>
    </recommendedName>
</protein>
<feature type="compositionally biased region" description="Polar residues" evidence="12">
    <location>
        <begin position="18"/>
        <end position="27"/>
    </location>
</feature>
<evidence type="ECO:0000256" key="9">
    <source>
        <dbReference type="ARBA" id="ARBA00022884"/>
    </source>
</evidence>
<dbReference type="RefSeq" id="XP_002842045.1">
    <property type="nucleotide sequence ID" value="XM_002841999.1"/>
</dbReference>
<dbReference type="EMBL" id="FN430371">
    <property type="protein sequence ID" value="CAZ86236.1"/>
    <property type="molecule type" value="Genomic_DNA"/>
</dbReference>
<dbReference type="InterPro" id="IPR011709">
    <property type="entry name" value="DEAD-box_helicase_OB_fold"/>
</dbReference>
<dbReference type="STRING" id="656061.D5GNZ3"/>
<evidence type="ECO:0000313" key="16">
    <source>
        <dbReference type="Proteomes" id="UP000006911"/>
    </source>
</evidence>
<keyword evidence="7" id="KW-0347">Helicase</keyword>
<dbReference type="SMART" id="SM00847">
    <property type="entry name" value="HA2"/>
    <property type="match status" value="1"/>
</dbReference>
<dbReference type="InterPro" id="IPR014001">
    <property type="entry name" value="Helicase_ATP-bd"/>
</dbReference>
<evidence type="ECO:0000256" key="1">
    <source>
        <dbReference type="ARBA" id="ARBA00004229"/>
    </source>
</evidence>
<dbReference type="SUPFAM" id="SSF52540">
    <property type="entry name" value="P-loop containing nucleoside triphosphate hydrolases"/>
    <property type="match status" value="1"/>
</dbReference>
<dbReference type="HOGENOM" id="CLU_001832_1_3_1"/>
<sequence length="1488" mass="166398">MGGKKKNKVASIPARGFVTTSVPSKTKTPAPVPEGPSEKETDTVVASGPSEKDSGKAGEILGIPNEEEVEEHRLKALVDKLGQRARKETQRIVARVEVEKRTIRSICYPLKVNKLLEFDFVRYNSQPRTTGGVKELGVGDQILALAKEEFIQMGRTNETECKRGEALLLNAWILQRAFISMGFPKGRVEEGLQALADHGSTALDKEKGLDGALEEMFDWLALNCEEEELPGFYDEFSRGKKDVASGSSDVTPSEIKPDSGTPTPRQPFGADKRHLTGKLLRVADRSLESRDVSGEDKKVGNNESGDSEDEDVEVAPEELVPQYIKLQTQKYHLHPASTIITGKKVKGKNEIKASSIAGVSPAKAEQLGKIQNKLDELTRDPLFDLREAEDVWRVERLRLEKEEWARKQSRGGSTFKQGTKASAGYTVNSEGNGVKEETESTSPIDLPHTEEDSNIDQYFVDGLFKPTPTEELTAIQEGENENVDIRDFELVNASGGNFGKGKPRGKAGVGTPAVKKVLEELCRSRDVNSKIRFEMIPGTSISARSKLIITWSSIAESSSVDVSPITPTLGPGARPPVIISTLGLLCTTFSMASIAAMSKDQADGFIATYALFKLCGKKDEKMYLRLPSIWRELWFELLNEGQLESERQEREVLRNLEGALKIGNFGLSGPDYLAEKKPRAIKAVGPKEQGVTGGRVESGNTTSDAIKEDWFYRTSRSGYQHMLEHRRKLPMWAFKEDVLAAMEKNQVIIICGETGCGKSTQTPAFILEHELSQGKSCRIYCTEPRRISAISLARRVSEELGERKSEVGSKSSLVGYAIRLEGRMHSGTRLIYATTACFFSFLLSPELEEVTHLVLDEVHERSIDSDFLLLVLKKLLVQRKDLRVVLMSATVDADRLSAYLGDAPVMVAPGRTFPVETYYLEDAIRLTQDTLSRLNLHHINYELIVRLIDFVGSSPEYVDYSKAILIFMPGFAEIRRLNDMLIAHPTFGNNRGDGGWLIYPLHSTIASEDQEAAFSIPPSGMRKIVIATNIAETGITIPDVTCVIDTGKHKEMRFDEKRQLSRLVETFVSRANAKQRRGRAGRVQKGLCFHLFTKSQHNNWMVEQQTPEIMRLSLQDLVLRIKICRLGQVEEVLSQALDAPLPKNIRRAIDSLLEVKALTVAEELTALGRQLAKLPLDVYLGKLVLMGSIYGCLDAALTIAAILSSKSPFVTPIGHKKEAESCRLSFKRADSDLLTGWNAYSSWRRVCQRKTMMSESEFCQRNYLSSRNLLGIEELKQQLLVSVVEARFLTLKEEEKAELNRCRFSTYYRRNFFIVPESVNYSSENDSIVNSVIAASFYPKLLAKGGNGWRNILNNHRIAIHPSSVNRYAKSEWLAFHSIMQSNRSYDAHETSHVDGTAIALLCGDVDYKMHAGSMTLDGHRVRFAFEDWKSLIAFKILRSRLKEITTRSFRAPGKELTQNQRKWMQIFYRVFLRLKQIEDERVGGEAG</sequence>
<feature type="region of interest" description="Disordered" evidence="12">
    <location>
        <begin position="1"/>
        <end position="58"/>
    </location>
</feature>
<comment type="catalytic activity">
    <reaction evidence="11">
        <text>ATP + H2O = ADP + phosphate + H(+)</text>
        <dbReference type="Rhea" id="RHEA:13065"/>
        <dbReference type="ChEBI" id="CHEBI:15377"/>
        <dbReference type="ChEBI" id="CHEBI:15378"/>
        <dbReference type="ChEBI" id="CHEBI:30616"/>
        <dbReference type="ChEBI" id="CHEBI:43474"/>
        <dbReference type="ChEBI" id="CHEBI:456216"/>
        <dbReference type="EC" id="3.6.4.13"/>
    </reaction>
</comment>
<dbReference type="CDD" id="cd18791">
    <property type="entry name" value="SF2_C_RHA"/>
    <property type="match status" value="1"/>
</dbReference>
<dbReference type="SMR" id="D5GNZ3"/>
<dbReference type="EC" id="3.6.4.13" evidence="2"/>
<reference evidence="15 16" key="1">
    <citation type="journal article" date="2010" name="Nature">
        <title>Perigord black truffle genome uncovers evolutionary origins and mechanisms of symbiosis.</title>
        <authorList>
            <person name="Martin F."/>
            <person name="Kohler A."/>
            <person name="Murat C."/>
            <person name="Balestrini R."/>
            <person name="Coutinho P.M."/>
            <person name="Jaillon O."/>
            <person name="Montanini B."/>
            <person name="Morin E."/>
            <person name="Noel B."/>
            <person name="Percudani R."/>
            <person name="Porcel B."/>
            <person name="Rubini A."/>
            <person name="Amicucci A."/>
            <person name="Amselem J."/>
            <person name="Anthouard V."/>
            <person name="Arcioni S."/>
            <person name="Artiguenave F."/>
            <person name="Aury J.M."/>
            <person name="Ballario P."/>
            <person name="Bolchi A."/>
            <person name="Brenna A."/>
            <person name="Brun A."/>
            <person name="Buee M."/>
            <person name="Cantarel B."/>
            <person name="Chevalier G."/>
            <person name="Couloux A."/>
            <person name="Da Silva C."/>
            <person name="Denoeud F."/>
            <person name="Duplessis S."/>
            <person name="Ghignone S."/>
            <person name="Hilselberger B."/>
            <person name="Iotti M."/>
            <person name="Marcais B."/>
            <person name="Mello A."/>
            <person name="Miranda M."/>
            <person name="Pacioni G."/>
            <person name="Quesneville H."/>
            <person name="Riccioni C."/>
            <person name="Ruotolo R."/>
            <person name="Splivallo R."/>
            <person name="Stocchi V."/>
            <person name="Tisserant E."/>
            <person name="Viscomi A.R."/>
            <person name="Zambonelli A."/>
            <person name="Zampieri E."/>
            <person name="Henrissat B."/>
            <person name="Lebrun M.H."/>
            <person name="Paolocci F."/>
            <person name="Bonfante P."/>
            <person name="Ottonello S."/>
            <person name="Wincker P."/>
        </authorList>
    </citation>
    <scope>NUCLEOTIDE SEQUENCE [LARGE SCALE GENOMIC DNA]</scope>
    <source>
        <strain evidence="15 16">Mel28</strain>
    </source>
</reference>
<organism evidence="15 16">
    <name type="scientific">Tuber melanosporum (strain Mel28)</name>
    <name type="common">Perigord black truffle</name>
    <dbReference type="NCBI Taxonomy" id="656061"/>
    <lineage>
        <taxon>Eukaryota</taxon>
        <taxon>Fungi</taxon>
        <taxon>Dikarya</taxon>
        <taxon>Ascomycota</taxon>
        <taxon>Pezizomycotina</taxon>
        <taxon>Pezizomycetes</taxon>
        <taxon>Pezizales</taxon>
        <taxon>Tuberaceae</taxon>
        <taxon>Tuber</taxon>
    </lineage>
</organism>
<dbReference type="GO" id="GO:0003724">
    <property type="term" value="F:RNA helicase activity"/>
    <property type="evidence" value="ECO:0007669"/>
    <property type="project" value="UniProtKB-EC"/>
</dbReference>
<dbReference type="Gene3D" id="3.40.50.300">
    <property type="entry name" value="P-loop containing nucleotide triphosphate hydrolases"/>
    <property type="match status" value="2"/>
</dbReference>
<dbReference type="Pfam" id="PF00270">
    <property type="entry name" value="DEAD"/>
    <property type="match status" value="1"/>
</dbReference>
<evidence type="ECO:0000256" key="4">
    <source>
        <dbReference type="ARBA" id="ARBA00022640"/>
    </source>
</evidence>
<keyword evidence="8" id="KW-0067">ATP-binding</keyword>
<evidence type="ECO:0000256" key="7">
    <source>
        <dbReference type="ARBA" id="ARBA00022806"/>
    </source>
</evidence>
<dbReference type="OMA" id="TIRSICY"/>
<feature type="compositionally biased region" description="Polar residues" evidence="12">
    <location>
        <begin position="410"/>
        <end position="431"/>
    </location>
</feature>
<keyword evidence="3" id="KW-0150">Chloroplast</keyword>
<dbReference type="GO" id="GO:0016787">
    <property type="term" value="F:hydrolase activity"/>
    <property type="evidence" value="ECO:0007669"/>
    <property type="project" value="UniProtKB-KW"/>
</dbReference>
<evidence type="ECO:0000256" key="12">
    <source>
        <dbReference type="SAM" id="MobiDB-lite"/>
    </source>
</evidence>
<dbReference type="KEGG" id="tml:GSTUM_00011594001"/>
<gene>
    <name evidence="15" type="ORF">GSTUM_00011594001</name>
</gene>
<evidence type="ECO:0000259" key="14">
    <source>
        <dbReference type="PROSITE" id="PS51194"/>
    </source>
</evidence>
<dbReference type="Proteomes" id="UP000006911">
    <property type="component" value="Unassembled WGS sequence"/>
</dbReference>
<dbReference type="SMART" id="SM00490">
    <property type="entry name" value="HELICc"/>
    <property type="match status" value="1"/>
</dbReference>
<feature type="region of interest" description="Disordered" evidence="12">
    <location>
        <begin position="405"/>
        <end position="450"/>
    </location>
</feature>
<keyword evidence="4" id="KW-0934">Plastid</keyword>
<evidence type="ECO:0000256" key="2">
    <source>
        <dbReference type="ARBA" id="ARBA00012552"/>
    </source>
</evidence>